<dbReference type="RefSeq" id="XP_015653639.1">
    <property type="nucleotide sequence ID" value="XM_015807557.1"/>
</dbReference>
<dbReference type="InterPro" id="IPR030397">
    <property type="entry name" value="SEPARIN_core_dom"/>
</dbReference>
<dbReference type="InterPro" id="IPR005314">
    <property type="entry name" value="Peptidase_C50"/>
</dbReference>
<dbReference type="GO" id="GO:0005634">
    <property type="term" value="C:nucleus"/>
    <property type="evidence" value="ECO:0007669"/>
    <property type="project" value="InterPro"/>
</dbReference>
<accession>A0A0M9FSI8</accession>
<dbReference type="EMBL" id="LGTL01000025">
    <property type="protein sequence ID" value="KPA75200.1"/>
    <property type="molecule type" value="Genomic_DNA"/>
</dbReference>
<dbReference type="OrthoDB" id="10255632at2759"/>
<feature type="domain" description="Peptidase C50" evidence="6">
    <location>
        <begin position="983"/>
        <end position="1106"/>
    </location>
</feature>
<feature type="region of interest" description="Disordered" evidence="5">
    <location>
        <begin position="657"/>
        <end position="703"/>
    </location>
</feature>
<evidence type="ECO:0000256" key="4">
    <source>
        <dbReference type="ARBA" id="ARBA00022829"/>
    </source>
</evidence>
<dbReference type="PROSITE" id="PS51700">
    <property type="entry name" value="SEPARIN"/>
    <property type="match status" value="1"/>
</dbReference>
<dbReference type="GO" id="GO:0004197">
    <property type="term" value="F:cysteine-type endopeptidase activity"/>
    <property type="evidence" value="ECO:0007669"/>
    <property type="project" value="InterPro"/>
</dbReference>
<protein>
    <recommendedName>
        <fullName evidence="2">separase</fullName>
        <ecNumber evidence="2">3.4.22.49</ecNumber>
    </recommendedName>
</protein>
<dbReference type="OMA" id="PANVEEC"/>
<dbReference type="GO" id="GO:0005737">
    <property type="term" value="C:cytoplasm"/>
    <property type="evidence" value="ECO:0007669"/>
    <property type="project" value="TreeGrafter"/>
</dbReference>
<evidence type="ECO:0000256" key="1">
    <source>
        <dbReference type="ARBA" id="ARBA00000451"/>
    </source>
</evidence>
<keyword evidence="8" id="KW-1185">Reference proteome</keyword>
<organism evidence="7 8">
    <name type="scientific">Leptomonas pyrrhocoris</name>
    <name type="common">Firebug parasite</name>
    <dbReference type="NCBI Taxonomy" id="157538"/>
    <lineage>
        <taxon>Eukaryota</taxon>
        <taxon>Discoba</taxon>
        <taxon>Euglenozoa</taxon>
        <taxon>Kinetoplastea</taxon>
        <taxon>Metakinetoplastina</taxon>
        <taxon>Trypanosomatida</taxon>
        <taxon>Trypanosomatidae</taxon>
        <taxon>Leishmaniinae</taxon>
        <taxon>Leptomonas</taxon>
    </lineage>
</organism>
<evidence type="ECO:0000313" key="7">
    <source>
        <dbReference type="EMBL" id="KPA75200.1"/>
    </source>
</evidence>
<dbReference type="GO" id="GO:0006508">
    <property type="term" value="P:proteolysis"/>
    <property type="evidence" value="ECO:0007669"/>
    <property type="project" value="InterPro"/>
</dbReference>
<dbReference type="EC" id="3.4.22.49" evidence="2"/>
<keyword evidence="3" id="KW-0378">Hydrolase</keyword>
<feature type="compositionally biased region" description="Low complexity" evidence="5">
    <location>
        <begin position="694"/>
        <end position="703"/>
    </location>
</feature>
<evidence type="ECO:0000256" key="5">
    <source>
        <dbReference type="SAM" id="MobiDB-lite"/>
    </source>
</evidence>
<dbReference type="AlphaFoldDB" id="A0A0M9FSI8"/>
<sequence>MSQRDVERVATELDSLRDFSGANSFSCCSLSTFSVTKGNADVYRTALSVLMALLAYFHVIAADDDADAGERDGEDGSFQSASETVWCCVHGWASSDANAGVRVMALTTWMNTVLRRALRSGTAAPLLRTVDWLEGFLTSATPSLTPPATAANFPASATLDECWARLHTRVLQHVCMSLHKSQALLKERWSHVVAVVLARVFAHEPPLLSGTFSQAFHLGDSFENSLSGLVDEVRCLHGDASAEAFSLEAGARVFSPLLQLAALQRHADAMCLRITPFMSAQTYATYVRPGVAVCLRWGLVDVAMTLLEWAFDGLDDHGEAWLQRLRQLNCEADLAVEKRAAVLLIRTDEAQHEVKTRDSFGGYLYSEWMEQQSSSSPEWPVTASQALTILVGSNSTCVNQLRLVCDALLRCPAAWSTQVLTDPYAAYFVLRSLAQLATHFLDIGDPPLARFYLALLCRLLPRYLCPSLLRVVLSLFQRFARALSSYCLTPVEHAVPSSAYEQSVLAWRRVREHLDAAALPNFNAEKLPSTNLTGLSTYVTGAAWRARREFQLHCAATHSPPLLRETDSPATTQADSRFDLRGTVVEAQFNPDHGGTLRLQWCQLGTHARRSSHLGFEACGFAPCHTTGHRGVADELRACAAAMADVLRHNREQLLRGSGGAEAAGENAPWVESRGRTQDSSFSLSTEGTENAKTTSSRSDTPPAATAAAYSFVAEAAAQVRHQRKTEWWQARYALDARIHTAVLSLQKILGGLRVLLAGRPGDELTSRLATLAMNFASQCVQLRGSQSCPSLDALYRATLFVLLGGPFLWSTARDDNDAQPSCFYGPPEHHMCSACAATLRKARTSLLEAIIETGQSMVTYDERQPAPLIPDCSEAGDDDDDAWVSLLVDTSLNALVEALASAALSAYYDECVLHTVDSAETSPRHHLDLLLHPREHTYLILGGELHGLPWEGLDVCRDRSTSRVPSLDYLRCAYQSLRGDAVSLRRTLLYRDCEAYLSNSGLTDLIARRPTWEVNYGDTLCSAAAAQRTRGQPSSSASTLLRRVVGPPTDTDHLDTYVYAGHRGGEQLISRDALYEWLPCSLCTQSSLVLLMGCSSARMLGNAEYDNFGLPYAYLSAGCSCVVGCLWDVTDGDVDRLTCRLLNFAATAPSTRTTVGESLAVARRACKLRCLTGLSTVFYGLNLPFEKV</sequence>
<proteinExistence type="predicted"/>
<dbReference type="Pfam" id="PF03568">
    <property type="entry name" value="Separin_C"/>
    <property type="match status" value="1"/>
</dbReference>
<dbReference type="GO" id="GO:0051307">
    <property type="term" value="P:meiotic chromosome separation"/>
    <property type="evidence" value="ECO:0007669"/>
    <property type="project" value="TreeGrafter"/>
</dbReference>
<dbReference type="PANTHER" id="PTHR12792">
    <property type="entry name" value="EXTRA SPINDLE POLES 1-RELATED"/>
    <property type="match status" value="1"/>
</dbReference>
<name>A0A0M9FSI8_LEPPY</name>
<dbReference type="VEuPathDB" id="TriTrypDB:LpyrH10_25_0160"/>
<evidence type="ECO:0000256" key="3">
    <source>
        <dbReference type="ARBA" id="ARBA00022801"/>
    </source>
</evidence>
<dbReference type="PANTHER" id="PTHR12792:SF0">
    <property type="entry name" value="SEPARIN"/>
    <property type="match status" value="1"/>
</dbReference>
<comment type="caution">
    <text evidence="7">The sequence shown here is derived from an EMBL/GenBank/DDBJ whole genome shotgun (WGS) entry which is preliminary data.</text>
</comment>
<keyword evidence="4" id="KW-0159">Chromosome partition</keyword>
<evidence type="ECO:0000259" key="6">
    <source>
        <dbReference type="PROSITE" id="PS51700"/>
    </source>
</evidence>
<dbReference type="GO" id="GO:0072686">
    <property type="term" value="C:mitotic spindle"/>
    <property type="evidence" value="ECO:0007669"/>
    <property type="project" value="TreeGrafter"/>
</dbReference>
<comment type="catalytic activity">
    <reaction evidence="1">
        <text>All bonds known to be hydrolyzed by this endopeptidase have arginine in P1 and an acidic residue in P4. P6 is often occupied by an acidic residue or by a hydroxy-amino-acid residue, the phosphorylation of which enhances cleavage.</text>
        <dbReference type="EC" id="3.4.22.49"/>
    </reaction>
</comment>
<dbReference type="GeneID" id="26908802"/>
<evidence type="ECO:0000313" key="8">
    <source>
        <dbReference type="Proteomes" id="UP000037923"/>
    </source>
</evidence>
<feature type="compositionally biased region" description="Polar residues" evidence="5">
    <location>
        <begin position="678"/>
        <end position="693"/>
    </location>
</feature>
<gene>
    <name evidence="7" type="ORF">ABB37_08518</name>
</gene>
<dbReference type="Proteomes" id="UP000037923">
    <property type="component" value="Unassembled WGS sequence"/>
</dbReference>
<evidence type="ECO:0000256" key="2">
    <source>
        <dbReference type="ARBA" id="ARBA00012489"/>
    </source>
</evidence>
<reference evidence="7 8" key="1">
    <citation type="submission" date="2015-07" db="EMBL/GenBank/DDBJ databases">
        <title>High-quality genome of monoxenous trypanosomatid Leptomonas pyrrhocoris.</title>
        <authorList>
            <person name="Flegontov P."/>
            <person name="Butenko A."/>
            <person name="Firsov S."/>
            <person name="Vlcek C."/>
            <person name="Logacheva M.D."/>
            <person name="Field M."/>
            <person name="Filatov D."/>
            <person name="Flegontova O."/>
            <person name="Gerasimov E."/>
            <person name="Jackson A.P."/>
            <person name="Kelly S."/>
            <person name="Opperdoes F."/>
            <person name="O'Reilly A."/>
            <person name="Votypka J."/>
            <person name="Yurchenko V."/>
            <person name="Lukes J."/>
        </authorList>
    </citation>
    <scope>NUCLEOTIDE SEQUENCE [LARGE SCALE GENOMIC DNA]</scope>
    <source>
        <strain evidence="7">H10</strain>
    </source>
</reference>